<evidence type="ECO:0000256" key="6">
    <source>
        <dbReference type="ARBA" id="ARBA00022840"/>
    </source>
</evidence>
<dbReference type="EMBL" id="SLZW01000008">
    <property type="protein sequence ID" value="TCS61234.1"/>
    <property type="molecule type" value="Genomic_DNA"/>
</dbReference>
<dbReference type="InterPro" id="IPR036615">
    <property type="entry name" value="Mur_ligase_C_dom_sf"/>
</dbReference>
<dbReference type="AlphaFoldDB" id="A0A4R3J778"/>
<comment type="caution">
    <text evidence="11">The sequence shown here is derived from an EMBL/GenBank/DDBJ whole genome shotgun (WGS) entry which is preliminary data.</text>
</comment>
<feature type="domain" description="Mur ligase C-terminal" evidence="9">
    <location>
        <begin position="335"/>
        <end position="449"/>
    </location>
</feature>
<keyword evidence="7 8" id="KW-0131">Cell cycle</keyword>
<dbReference type="Gene3D" id="3.90.190.20">
    <property type="entry name" value="Mur ligase, C-terminal domain"/>
    <property type="match status" value="1"/>
</dbReference>
<evidence type="ECO:0000313" key="12">
    <source>
        <dbReference type="Proteomes" id="UP000295304"/>
    </source>
</evidence>
<protein>
    <recommendedName>
        <fullName evidence="7 8">UDP-N-acetylmuramoylalanine--D-glutamate ligase</fullName>
        <ecNumber evidence="7 8">6.3.2.9</ecNumber>
    </recommendedName>
    <alternativeName>
        <fullName evidence="7">D-glutamic acid-adding enzyme</fullName>
    </alternativeName>
    <alternativeName>
        <fullName evidence="7">UDP-N-acetylmuramoyl-L-alanyl-D-glutamate synthetase</fullName>
    </alternativeName>
</protein>
<dbReference type="EC" id="6.3.2.9" evidence="7 8"/>
<reference evidence="11 12" key="1">
    <citation type="submission" date="2019-03" db="EMBL/GenBank/DDBJ databases">
        <title>Genomic Encyclopedia of Type Strains, Phase IV (KMG-IV): sequencing the most valuable type-strain genomes for metagenomic binning, comparative biology and taxonomic classification.</title>
        <authorList>
            <person name="Goeker M."/>
        </authorList>
    </citation>
    <scope>NUCLEOTIDE SEQUENCE [LARGE SCALE GENOMIC DNA]</scope>
    <source>
        <strain evidence="11 12">DSM 101688</strain>
    </source>
</reference>
<comment type="subcellular location">
    <subcellularLocation>
        <location evidence="1 7 8">Cytoplasm</location>
    </subcellularLocation>
</comment>
<dbReference type="SUPFAM" id="SSF53244">
    <property type="entry name" value="MurD-like peptide ligases, peptide-binding domain"/>
    <property type="match status" value="1"/>
</dbReference>
<organism evidence="11 12">
    <name type="scientific">Varunaivibrio sulfuroxidans</name>
    <dbReference type="NCBI Taxonomy" id="1773489"/>
    <lineage>
        <taxon>Bacteria</taxon>
        <taxon>Pseudomonadati</taxon>
        <taxon>Pseudomonadota</taxon>
        <taxon>Alphaproteobacteria</taxon>
        <taxon>Rhodospirillales</taxon>
        <taxon>Magnetovibrionaceae</taxon>
        <taxon>Varunaivibrio</taxon>
    </lineage>
</organism>
<dbReference type="UniPathway" id="UPA00219"/>
<keyword evidence="12" id="KW-1185">Reference proteome</keyword>
<keyword evidence="7 8" id="KW-0132">Cell division</keyword>
<evidence type="ECO:0000256" key="1">
    <source>
        <dbReference type="ARBA" id="ARBA00004496"/>
    </source>
</evidence>
<gene>
    <name evidence="7" type="primary">murD</name>
    <name evidence="11" type="ORF">EDD55_10832</name>
</gene>
<comment type="pathway">
    <text evidence="2 7 8">Cell wall biogenesis; peptidoglycan biosynthesis.</text>
</comment>
<evidence type="ECO:0000256" key="2">
    <source>
        <dbReference type="ARBA" id="ARBA00004752"/>
    </source>
</evidence>
<evidence type="ECO:0000313" key="11">
    <source>
        <dbReference type="EMBL" id="TCS61234.1"/>
    </source>
</evidence>
<keyword evidence="7 8" id="KW-0961">Cell wall biogenesis/degradation</keyword>
<dbReference type="PANTHER" id="PTHR43692">
    <property type="entry name" value="UDP-N-ACETYLMURAMOYLALANINE--D-GLUTAMATE LIGASE"/>
    <property type="match status" value="1"/>
</dbReference>
<dbReference type="GO" id="GO:0071555">
    <property type="term" value="P:cell wall organization"/>
    <property type="evidence" value="ECO:0007669"/>
    <property type="project" value="UniProtKB-KW"/>
</dbReference>
<dbReference type="PANTHER" id="PTHR43692:SF1">
    <property type="entry name" value="UDP-N-ACETYLMURAMOYLALANINE--D-GLUTAMATE LIGASE"/>
    <property type="match status" value="1"/>
</dbReference>
<dbReference type="GO" id="GO:0005737">
    <property type="term" value="C:cytoplasm"/>
    <property type="evidence" value="ECO:0007669"/>
    <property type="project" value="UniProtKB-SubCell"/>
</dbReference>
<evidence type="ECO:0000259" key="10">
    <source>
        <dbReference type="Pfam" id="PF08245"/>
    </source>
</evidence>
<dbReference type="InterPro" id="IPR036565">
    <property type="entry name" value="Mur-like_cat_sf"/>
</dbReference>
<dbReference type="GO" id="GO:0005524">
    <property type="term" value="F:ATP binding"/>
    <property type="evidence" value="ECO:0007669"/>
    <property type="project" value="UniProtKB-UniRule"/>
</dbReference>
<evidence type="ECO:0000256" key="8">
    <source>
        <dbReference type="RuleBase" id="RU003664"/>
    </source>
</evidence>
<name>A0A4R3J778_9PROT</name>
<dbReference type="Proteomes" id="UP000295304">
    <property type="component" value="Unassembled WGS sequence"/>
</dbReference>
<comment type="similarity">
    <text evidence="7">Belongs to the MurCDEF family.</text>
</comment>
<comment type="catalytic activity">
    <reaction evidence="7 8">
        <text>UDP-N-acetyl-alpha-D-muramoyl-L-alanine + D-glutamate + ATP = UDP-N-acetyl-alpha-D-muramoyl-L-alanyl-D-glutamate + ADP + phosphate + H(+)</text>
        <dbReference type="Rhea" id="RHEA:16429"/>
        <dbReference type="ChEBI" id="CHEBI:15378"/>
        <dbReference type="ChEBI" id="CHEBI:29986"/>
        <dbReference type="ChEBI" id="CHEBI:30616"/>
        <dbReference type="ChEBI" id="CHEBI:43474"/>
        <dbReference type="ChEBI" id="CHEBI:83898"/>
        <dbReference type="ChEBI" id="CHEBI:83900"/>
        <dbReference type="ChEBI" id="CHEBI:456216"/>
        <dbReference type="EC" id="6.3.2.9"/>
    </reaction>
</comment>
<evidence type="ECO:0000259" key="9">
    <source>
        <dbReference type="Pfam" id="PF02875"/>
    </source>
</evidence>
<feature type="domain" description="Mur ligase central" evidence="10">
    <location>
        <begin position="117"/>
        <end position="313"/>
    </location>
</feature>
<dbReference type="NCBIfam" id="TIGR01087">
    <property type="entry name" value="murD"/>
    <property type="match status" value="1"/>
</dbReference>
<dbReference type="GO" id="GO:0008764">
    <property type="term" value="F:UDP-N-acetylmuramoylalanine-D-glutamate ligase activity"/>
    <property type="evidence" value="ECO:0007669"/>
    <property type="project" value="UniProtKB-UniRule"/>
</dbReference>
<dbReference type="InterPro" id="IPR036291">
    <property type="entry name" value="NAD(P)-bd_dom_sf"/>
</dbReference>
<comment type="function">
    <text evidence="7 8">Cell wall formation. Catalyzes the addition of glutamate to the nucleotide precursor UDP-N-acetylmuramoyl-L-alanine (UMA).</text>
</comment>
<dbReference type="HAMAP" id="MF_00639">
    <property type="entry name" value="MurD"/>
    <property type="match status" value="1"/>
</dbReference>
<keyword evidence="7 8" id="KW-0133">Cell shape</keyword>
<evidence type="ECO:0000256" key="3">
    <source>
        <dbReference type="ARBA" id="ARBA00022490"/>
    </source>
</evidence>
<dbReference type="RefSeq" id="WP_132939538.1">
    <property type="nucleotide sequence ID" value="NZ_CP119676.1"/>
</dbReference>
<keyword evidence="6 7" id="KW-0067">ATP-binding</keyword>
<dbReference type="SUPFAM" id="SSF53623">
    <property type="entry name" value="MurD-like peptide ligases, catalytic domain"/>
    <property type="match status" value="1"/>
</dbReference>
<dbReference type="Gene3D" id="3.40.50.720">
    <property type="entry name" value="NAD(P)-binding Rossmann-like Domain"/>
    <property type="match status" value="1"/>
</dbReference>
<dbReference type="GO" id="GO:0008360">
    <property type="term" value="P:regulation of cell shape"/>
    <property type="evidence" value="ECO:0007669"/>
    <property type="project" value="UniProtKB-KW"/>
</dbReference>
<keyword evidence="4 7" id="KW-0436">Ligase</keyword>
<sequence>MIINSLFRDKKIAVLGLGVSGMASVDALRASGAQVFAWDDADERRRECLGLGVEPVDLAGLDWTAEKFDYLLLSPGIAHTHPRPHPVAQLAKKVECPIVCDVELLTLAQGKSRFIGITGTNGKSTTTALIGHIFEKVGRQVQVGGNLGIPALALSPLEEGGVYVLELSSYQLELLHESVFDIAILLNISPDHLDRHGGMAGYVAAKERIFETREESALSAVVGADDATSREILSRLHARGQRRVVAIMAGASAYMREATKNTGEVFAGVYMDDYILMDALDGVPGTPVLDIRECANLRGRHNAQNACAAYAAVRLSGVALDDAQAAIRSFPGLAHRQECVGSRHGVTFINDSKATNGDACARALDSYKNIYWIAGGQAKDDGLDGVLAHLKEVRRAFLIGDAADSFGEILKGVVPISQSKILRAAVNDAFAAAREDGVGDAVVLLSPACASFDQFKNFMERGDAFREIAQGICHRATP</sequence>
<dbReference type="GO" id="GO:0051301">
    <property type="term" value="P:cell division"/>
    <property type="evidence" value="ECO:0007669"/>
    <property type="project" value="UniProtKB-KW"/>
</dbReference>
<dbReference type="Pfam" id="PF02875">
    <property type="entry name" value="Mur_ligase_C"/>
    <property type="match status" value="1"/>
</dbReference>
<accession>A0A4R3J778</accession>
<dbReference type="InterPro" id="IPR004101">
    <property type="entry name" value="Mur_ligase_C"/>
</dbReference>
<dbReference type="InterPro" id="IPR005762">
    <property type="entry name" value="MurD"/>
</dbReference>
<keyword evidence="3 7" id="KW-0963">Cytoplasm</keyword>
<proteinExistence type="inferred from homology"/>
<dbReference type="Gene3D" id="3.40.1190.10">
    <property type="entry name" value="Mur-like, catalytic domain"/>
    <property type="match status" value="1"/>
</dbReference>
<evidence type="ECO:0000256" key="4">
    <source>
        <dbReference type="ARBA" id="ARBA00022598"/>
    </source>
</evidence>
<dbReference type="SUPFAM" id="SSF51735">
    <property type="entry name" value="NAD(P)-binding Rossmann-fold domains"/>
    <property type="match status" value="1"/>
</dbReference>
<dbReference type="InterPro" id="IPR013221">
    <property type="entry name" value="Mur_ligase_cen"/>
</dbReference>
<dbReference type="Pfam" id="PF08245">
    <property type="entry name" value="Mur_ligase_M"/>
    <property type="match status" value="1"/>
</dbReference>
<keyword evidence="5 7" id="KW-0547">Nucleotide-binding</keyword>
<evidence type="ECO:0000256" key="7">
    <source>
        <dbReference type="HAMAP-Rule" id="MF_00639"/>
    </source>
</evidence>
<dbReference type="OrthoDB" id="9809796at2"/>
<feature type="binding site" evidence="7">
    <location>
        <begin position="119"/>
        <end position="125"/>
    </location>
    <ligand>
        <name>ATP</name>
        <dbReference type="ChEBI" id="CHEBI:30616"/>
    </ligand>
</feature>
<keyword evidence="7 8" id="KW-0573">Peptidoglycan synthesis</keyword>
<dbReference type="GO" id="GO:0009252">
    <property type="term" value="P:peptidoglycan biosynthetic process"/>
    <property type="evidence" value="ECO:0007669"/>
    <property type="project" value="UniProtKB-UniRule"/>
</dbReference>
<evidence type="ECO:0000256" key="5">
    <source>
        <dbReference type="ARBA" id="ARBA00022741"/>
    </source>
</evidence>